<comment type="similarity">
    <text evidence="1 2">Belongs to the cytochrome P450 family.</text>
</comment>
<evidence type="ECO:0000256" key="1">
    <source>
        <dbReference type="ARBA" id="ARBA00010617"/>
    </source>
</evidence>
<keyword evidence="2" id="KW-0408">Iron</keyword>
<dbReference type="InterPro" id="IPR017972">
    <property type="entry name" value="Cyt_P450_CS"/>
</dbReference>
<keyword evidence="2" id="KW-0560">Oxidoreductase</keyword>
<dbReference type="InterPro" id="IPR001128">
    <property type="entry name" value="Cyt_P450"/>
</dbReference>
<dbReference type="PANTHER" id="PTHR46696">
    <property type="entry name" value="P450, PUTATIVE (EUROFUNG)-RELATED"/>
    <property type="match status" value="1"/>
</dbReference>
<evidence type="ECO:0000313" key="4">
    <source>
        <dbReference type="Proteomes" id="UP001221150"/>
    </source>
</evidence>
<dbReference type="PANTHER" id="PTHR46696:SF1">
    <property type="entry name" value="CYTOCHROME P450 YJIB-RELATED"/>
    <property type="match status" value="1"/>
</dbReference>
<evidence type="ECO:0000256" key="2">
    <source>
        <dbReference type="RuleBase" id="RU000461"/>
    </source>
</evidence>
<sequence>MPAAQSPAPRPAPPPLELFTPAFHQDPHRALAELRTSAPAVPVVTPNGLRTWLVTGYEHARTLLADPRLSKDMRVGRDLIPRNFADPEKQRAFLAESGNHAQFPQVLSVHMLDSDPPDHTRLRRLVGRAFTARRVEALGPRITELTDTLLDALPADEPVDLMEALAFPVPFTVICWLLGVPPDDRAAFRRWSNLLVSGAGTEEVRDASVSMIAYLQDLIAGKRSDPADDMLSDLVQVGEQGDQLSDDELISMTFLLLVAGHETTVNLIGNGTLAVLRHPRVREQLAADPTLWPAAVEEFLRYDGPVTNATWRFTTEPVEVGSVVIPEGEFVTISLGAAGRDPDRYTDPDRLDVTRPSSASVAFGHGIHHCLGAPLARLEGRIVIGRLFARFPGLRLAVDDSALRWRSSLMMRGLEELPVRTGPSGT</sequence>
<reference evidence="3 4" key="1">
    <citation type="submission" date="2023-03" db="EMBL/GenBank/DDBJ databases">
        <title>Draft genome sequence of Streptomyces sp. K1PA1 isolated from peat swamp forest in Thailand.</title>
        <authorList>
            <person name="Klaysubun C."/>
            <person name="Duangmal K."/>
        </authorList>
    </citation>
    <scope>NUCLEOTIDE SEQUENCE [LARGE SCALE GENOMIC DNA]</scope>
    <source>
        <strain evidence="3 4">K1PA1</strain>
    </source>
</reference>
<dbReference type="InterPro" id="IPR036396">
    <property type="entry name" value="Cyt_P450_sf"/>
</dbReference>
<organism evidence="3 4">
    <name type="scientific">Streptomyces tropicalis</name>
    <dbReference type="NCBI Taxonomy" id="3034234"/>
    <lineage>
        <taxon>Bacteria</taxon>
        <taxon>Bacillati</taxon>
        <taxon>Actinomycetota</taxon>
        <taxon>Actinomycetes</taxon>
        <taxon>Kitasatosporales</taxon>
        <taxon>Streptomycetaceae</taxon>
        <taxon>Streptomyces</taxon>
    </lineage>
</organism>
<dbReference type="SUPFAM" id="SSF48264">
    <property type="entry name" value="Cytochrome P450"/>
    <property type="match status" value="1"/>
</dbReference>
<accession>A0ABT6A5F9</accession>
<keyword evidence="2" id="KW-0479">Metal-binding</keyword>
<dbReference type="PROSITE" id="PS00086">
    <property type="entry name" value="CYTOCHROME_P450"/>
    <property type="match status" value="1"/>
</dbReference>
<name>A0ABT6A5F9_9ACTN</name>
<dbReference type="Gene3D" id="1.10.630.10">
    <property type="entry name" value="Cytochrome P450"/>
    <property type="match status" value="1"/>
</dbReference>
<gene>
    <name evidence="3" type="ORF">P3H78_14835</name>
</gene>
<evidence type="ECO:0000313" key="3">
    <source>
        <dbReference type="EMBL" id="MDF3299882.1"/>
    </source>
</evidence>
<dbReference type="Proteomes" id="UP001221150">
    <property type="component" value="Unassembled WGS sequence"/>
</dbReference>
<protein>
    <submittedName>
        <fullName evidence="3">Cytochrome P450</fullName>
    </submittedName>
</protein>
<dbReference type="EMBL" id="JARJBB010000006">
    <property type="protein sequence ID" value="MDF3299882.1"/>
    <property type="molecule type" value="Genomic_DNA"/>
</dbReference>
<comment type="caution">
    <text evidence="3">The sequence shown here is derived from an EMBL/GenBank/DDBJ whole genome shotgun (WGS) entry which is preliminary data.</text>
</comment>
<keyword evidence="2" id="KW-0349">Heme</keyword>
<keyword evidence="4" id="KW-1185">Reference proteome</keyword>
<dbReference type="CDD" id="cd11029">
    <property type="entry name" value="CYP107-like"/>
    <property type="match status" value="1"/>
</dbReference>
<dbReference type="InterPro" id="IPR002397">
    <property type="entry name" value="Cyt_P450_B"/>
</dbReference>
<dbReference type="RefSeq" id="WP_276109430.1">
    <property type="nucleotide sequence ID" value="NZ_JARJBB010000006.1"/>
</dbReference>
<keyword evidence="2" id="KW-0503">Monooxygenase</keyword>
<dbReference type="Pfam" id="PF00067">
    <property type="entry name" value="p450"/>
    <property type="match status" value="1"/>
</dbReference>
<proteinExistence type="inferred from homology"/>
<dbReference type="PRINTS" id="PR00359">
    <property type="entry name" value="BP450"/>
</dbReference>